<dbReference type="RefSeq" id="WP_122199647.1">
    <property type="nucleotide sequence ID" value="NZ_JBHSKC010000001.1"/>
</dbReference>
<feature type="domain" description="DUF3291" evidence="1">
    <location>
        <begin position="65"/>
        <end position="126"/>
    </location>
</feature>
<comment type="caution">
    <text evidence="2">The sequence shown here is derived from an EMBL/GenBank/DDBJ whole genome shotgun (WGS) entry which is preliminary data.</text>
</comment>
<dbReference type="OrthoDB" id="3214999at2"/>
<evidence type="ECO:0000313" key="2">
    <source>
        <dbReference type="EMBL" id="RMI35984.1"/>
    </source>
</evidence>
<evidence type="ECO:0000259" key="1">
    <source>
        <dbReference type="Pfam" id="PF11695"/>
    </source>
</evidence>
<dbReference type="InterPro" id="IPR021708">
    <property type="entry name" value="DUF3291"/>
</dbReference>
<dbReference type="InterPro" id="IPR011008">
    <property type="entry name" value="Dimeric_a/b-barrel"/>
</dbReference>
<evidence type="ECO:0000313" key="3">
    <source>
        <dbReference type="Proteomes" id="UP000282674"/>
    </source>
</evidence>
<proteinExistence type="predicted"/>
<sequence>MPTLPWTTPERPASGAEALVMASRLEVRSLRYLPGFLLASMALLRQARSSPGAWGLSLRAEPLRRTFWTLSAWSDRDALDAYASAEPHRSTMRAKRKVMRESTFVFWNVPASDLPVAWSEVERRIAEKRGAVGTDQFSR</sequence>
<dbReference type="Pfam" id="PF11695">
    <property type="entry name" value="DUF3291"/>
    <property type="match status" value="1"/>
</dbReference>
<dbReference type="Proteomes" id="UP000282674">
    <property type="component" value="Unassembled WGS sequence"/>
</dbReference>
<dbReference type="AlphaFoldDB" id="A0A3M2LEZ9"/>
<organism evidence="2 3">
    <name type="scientific">Actinomadura harenae</name>
    <dbReference type="NCBI Taxonomy" id="2483351"/>
    <lineage>
        <taxon>Bacteria</taxon>
        <taxon>Bacillati</taxon>
        <taxon>Actinomycetota</taxon>
        <taxon>Actinomycetes</taxon>
        <taxon>Streptosporangiales</taxon>
        <taxon>Thermomonosporaceae</taxon>
        <taxon>Actinomadura</taxon>
    </lineage>
</organism>
<dbReference type="SUPFAM" id="SSF54909">
    <property type="entry name" value="Dimeric alpha+beta barrel"/>
    <property type="match status" value="1"/>
</dbReference>
<dbReference type="EMBL" id="RFFG01000153">
    <property type="protein sequence ID" value="RMI35984.1"/>
    <property type="molecule type" value="Genomic_DNA"/>
</dbReference>
<reference evidence="2 3" key="1">
    <citation type="submission" date="2018-10" db="EMBL/GenBank/DDBJ databases">
        <title>Isolation from soil.</title>
        <authorList>
            <person name="Hu J."/>
        </authorList>
    </citation>
    <scope>NUCLEOTIDE SEQUENCE [LARGE SCALE GENOMIC DNA]</scope>
    <source>
        <strain evidence="2 3">NEAU-Ht49</strain>
    </source>
</reference>
<keyword evidence="3" id="KW-1185">Reference proteome</keyword>
<gene>
    <name evidence="2" type="ORF">EBO15_39870</name>
</gene>
<protein>
    <submittedName>
        <fullName evidence="2">DUF3291 domain-containing protein</fullName>
    </submittedName>
</protein>
<name>A0A3M2LEZ9_9ACTN</name>
<accession>A0A3M2LEZ9</accession>